<keyword evidence="1" id="KW-1133">Transmembrane helix</keyword>
<keyword evidence="1" id="KW-0472">Membrane</keyword>
<feature type="transmembrane region" description="Helical" evidence="1">
    <location>
        <begin position="24"/>
        <end position="42"/>
    </location>
</feature>
<evidence type="ECO:0000256" key="1">
    <source>
        <dbReference type="SAM" id="Phobius"/>
    </source>
</evidence>
<reference evidence="2" key="1">
    <citation type="journal article" date="2020" name="Nature">
        <title>Giant virus diversity and host interactions through global metagenomics.</title>
        <authorList>
            <person name="Schulz F."/>
            <person name="Roux S."/>
            <person name="Paez-Espino D."/>
            <person name="Jungbluth S."/>
            <person name="Walsh D.A."/>
            <person name="Denef V.J."/>
            <person name="McMahon K.D."/>
            <person name="Konstantinidis K.T."/>
            <person name="Eloe-Fadrosh E.A."/>
            <person name="Kyrpides N.C."/>
            <person name="Woyke T."/>
        </authorList>
    </citation>
    <scope>NUCLEOTIDE SEQUENCE</scope>
    <source>
        <strain evidence="2">GVMAG-M-3300026093-6</strain>
    </source>
</reference>
<proteinExistence type="predicted"/>
<name>A0A6C0JEX1_9ZZZZ</name>
<evidence type="ECO:0000313" key="2">
    <source>
        <dbReference type="EMBL" id="QHU03380.1"/>
    </source>
</evidence>
<protein>
    <submittedName>
        <fullName evidence="2">Uncharacterized protein</fullName>
    </submittedName>
</protein>
<accession>A0A6C0JEX1</accession>
<dbReference type="AlphaFoldDB" id="A0A6C0JEX1"/>
<dbReference type="EMBL" id="MN740375">
    <property type="protein sequence ID" value="QHU03380.1"/>
    <property type="molecule type" value="Genomic_DNA"/>
</dbReference>
<sequence length="94" mass="10102">MEALRNEMSELQSAFDLQEVLKRAVKYLIEGAAVAVAAFYIPKKKMNVEEIVMIAITAAATFALLDMYAPSIGNAARQGTGFGIGANMVGFPNM</sequence>
<organism evidence="2">
    <name type="scientific">viral metagenome</name>
    <dbReference type="NCBI Taxonomy" id="1070528"/>
    <lineage>
        <taxon>unclassified sequences</taxon>
        <taxon>metagenomes</taxon>
        <taxon>organismal metagenomes</taxon>
    </lineage>
</organism>
<keyword evidence="1" id="KW-0812">Transmembrane</keyword>
<feature type="transmembrane region" description="Helical" evidence="1">
    <location>
        <begin position="51"/>
        <end position="69"/>
    </location>
</feature>